<evidence type="ECO:0000313" key="8">
    <source>
        <dbReference type="Proteomes" id="UP000075430"/>
    </source>
</evidence>
<evidence type="ECO:0000256" key="3">
    <source>
        <dbReference type="ARBA" id="ARBA00022679"/>
    </source>
</evidence>
<dbReference type="GO" id="GO:0006364">
    <property type="term" value="P:rRNA processing"/>
    <property type="evidence" value="ECO:0007669"/>
    <property type="project" value="UniProtKB-KW"/>
</dbReference>
<reference evidence="8" key="1">
    <citation type="submission" date="2016-02" db="EMBL/GenBank/DDBJ databases">
        <authorList>
            <person name="Dunlap C."/>
        </authorList>
    </citation>
    <scope>NUCLEOTIDE SEQUENCE [LARGE SCALE GENOMIC DNA]</scope>
    <source>
        <strain evidence="8">NRRL B-41092</strain>
    </source>
</reference>
<dbReference type="PROSITE" id="PS50890">
    <property type="entry name" value="PUA"/>
    <property type="match status" value="1"/>
</dbReference>
<dbReference type="Proteomes" id="UP000075430">
    <property type="component" value="Unassembled WGS sequence"/>
</dbReference>
<dbReference type="AlphaFoldDB" id="A0A150F263"/>
<keyword evidence="3 7" id="KW-0808">Transferase</keyword>
<accession>A0A150F263</accession>
<gene>
    <name evidence="7" type="ORF">AXI58_04850</name>
</gene>
<keyword evidence="8" id="KW-1185">Reference proteome</keyword>
<dbReference type="InterPro" id="IPR015947">
    <property type="entry name" value="PUA-like_sf"/>
</dbReference>
<evidence type="ECO:0000256" key="1">
    <source>
        <dbReference type="ARBA" id="ARBA00022552"/>
    </source>
</evidence>
<dbReference type="InterPro" id="IPR029063">
    <property type="entry name" value="SAM-dependent_MTases_sf"/>
</dbReference>
<dbReference type="GO" id="GO:0032259">
    <property type="term" value="P:methylation"/>
    <property type="evidence" value="ECO:0007669"/>
    <property type="project" value="UniProtKB-KW"/>
</dbReference>
<dbReference type="EMBL" id="LSBA01000039">
    <property type="protein sequence ID" value="KXZ13014.1"/>
    <property type="molecule type" value="Genomic_DNA"/>
</dbReference>
<dbReference type="Gene3D" id="3.40.50.150">
    <property type="entry name" value="Vaccinia Virus protein VP39"/>
    <property type="match status" value="1"/>
</dbReference>
<dbReference type="GO" id="GO:0003723">
    <property type="term" value="F:RNA binding"/>
    <property type="evidence" value="ECO:0007669"/>
    <property type="project" value="UniProtKB-KW"/>
</dbReference>
<keyword evidence="5" id="KW-0694">RNA-binding</keyword>
<keyword evidence="4" id="KW-0949">S-adenosyl-L-methionine</keyword>
<dbReference type="STRING" id="1793963.AXI58_04850"/>
<dbReference type="CDD" id="cd11572">
    <property type="entry name" value="RlmI_M_like"/>
    <property type="match status" value="1"/>
</dbReference>
<feature type="domain" description="PUA" evidence="6">
    <location>
        <begin position="2"/>
        <end position="87"/>
    </location>
</feature>
<dbReference type="Gene3D" id="2.30.130.10">
    <property type="entry name" value="PUA domain"/>
    <property type="match status" value="1"/>
</dbReference>
<evidence type="ECO:0000256" key="5">
    <source>
        <dbReference type="ARBA" id="ARBA00022884"/>
    </source>
</evidence>
<dbReference type="GO" id="GO:0008168">
    <property type="term" value="F:methyltransferase activity"/>
    <property type="evidence" value="ECO:0007669"/>
    <property type="project" value="UniProtKB-KW"/>
</dbReference>
<evidence type="ECO:0000256" key="2">
    <source>
        <dbReference type="ARBA" id="ARBA00022603"/>
    </source>
</evidence>
<dbReference type="CDD" id="cd02440">
    <property type="entry name" value="AdoMet_MTases"/>
    <property type="match status" value="1"/>
</dbReference>
<dbReference type="CDD" id="cd21153">
    <property type="entry name" value="PUA_RlmI"/>
    <property type="match status" value="1"/>
</dbReference>
<proteinExistence type="predicted"/>
<dbReference type="InterPro" id="IPR036974">
    <property type="entry name" value="PUA_sf"/>
</dbReference>
<dbReference type="SMART" id="SM00359">
    <property type="entry name" value="PUA"/>
    <property type="match status" value="1"/>
</dbReference>
<protein>
    <submittedName>
        <fullName evidence="7">50S rRNA methyltransferase</fullName>
    </submittedName>
</protein>
<dbReference type="Gene3D" id="3.30.750.80">
    <property type="entry name" value="RNA methyltransferase domain (HRMD) like"/>
    <property type="match status" value="1"/>
</dbReference>
<dbReference type="InterPro" id="IPR019614">
    <property type="entry name" value="SAM-dep_methyl-trfase"/>
</dbReference>
<dbReference type="PANTHER" id="PTHR43042">
    <property type="entry name" value="SAM-DEPENDENT METHYLTRANSFERASE"/>
    <property type="match status" value="1"/>
</dbReference>
<evidence type="ECO:0000313" key="7">
    <source>
        <dbReference type="EMBL" id="KXZ13014.1"/>
    </source>
</evidence>
<comment type="caution">
    <text evidence="7">The sequence shown here is derived from an EMBL/GenBank/DDBJ whole genome shotgun (WGS) entry which is preliminary data.</text>
</comment>
<name>A0A150F263_9BACI</name>
<dbReference type="Pfam" id="PF17785">
    <property type="entry name" value="PUA_3"/>
    <property type="match status" value="1"/>
</dbReference>
<dbReference type="OrthoDB" id="9805492at2"/>
<dbReference type="InterPro" id="IPR002478">
    <property type="entry name" value="PUA"/>
</dbReference>
<dbReference type="SUPFAM" id="SSF53335">
    <property type="entry name" value="S-adenosyl-L-methionine-dependent methyltransferases"/>
    <property type="match status" value="1"/>
</dbReference>
<keyword evidence="1" id="KW-0698">rRNA processing</keyword>
<dbReference type="RefSeq" id="WP_061523243.1">
    <property type="nucleotide sequence ID" value="NZ_JARLZY010000012.1"/>
</dbReference>
<dbReference type="PANTHER" id="PTHR43042:SF3">
    <property type="entry name" value="RIBOSOMAL RNA LARGE SUBUNIT METHYLTRANSFERASE YWBD-RELATED"/>
    <property type="match status" value="1"/>
</dbReference>
<keyword evidence="2 7" id="KW-0489">Methyltransferase</keyword>
<sequence>MKLLTVKDTFAGKLKKGFPLIEKDALSGSAGHLKEGDLFDVKTEKGEFLGKGYYGLQNKGVGWVLSRSRHEQIDGRFFLDKLKKAAEERDHLFKAPDTTAFRLFNGEGDGVGGVTIDYYDGYLLVQWYSQGIYTYKDSLIEALDGLEMTYKAIYEKKRFDTAGQYVEDDDFVKGERGDFPVIVLENGIHYAVDLNDGAMTGIFLDQRQVRKTIRDRYAKGKHVLNTFSYTGAFSVAAALGGAEKTTSVDVANRSLAKTIEQFSANGIDYEAHDIKVMDVFKYFGYAAKKGLQFDLIILDPPSFARTKKRTFSAAKDYKNLLKETIAITAKNGVIAASTNSSAFNMKKFKGFIDAAFKETNERYTILEEFTLPEDFKTIPAFKEGNYLKVVFLQKK</sequence>
<evidence type="ECO:0000259" key="6">
    <source>
        <dbReference type="SMART" id="SM00359"/>
    </source>
</evidence>
<evidence type="ECO:0000256" key="4">
    <source>
        <dbReference type="ARBA" id="ARBA00022691"/>
    </source>
</evidence>
<dbReference type="Pfam" id="PF10672">
    <property type="entry name" value="Methyltrans_SAM"/>
    <property type="match status" value="1"/>
</dbReference>
<dbReference type="InterPro" id="IPR041532">
    <property type="entry name" value="RlmI-like_PUA"/>
</dbReference>
<organism evidence="7 8">
    <name type="scientific">Bacillus nakamurai</name>
    <dbReference type="NCBI Taxonomy" id="1793963"/>
    <lineage>
        <taxon>Bacteria</taxon>
        <taxon>Bacillati</taxon>
        <taxon>Bacillota</taxon>
        <taxon>Bacilli</taxon>
        <taxon>Bacillales</taxon>
        <taxon>Bacillaceae</taxon>
        <taxon>Bacillus</taxon>
    </lineage>
</organism>
<dbReference type="SUPFAM" id="SSF88697">
    <property type="entry name" value="PUA domain-like"/>
    <property type="match status" value="1"/>
</dbReference>